<evidence type="ECO:0000313" key="3">
    <source>
        <dbReference type="RefSeq" id="XP_013855004.1"/>
    </source>
</evidence>
<dbReference type="RefSeq" id="XP_013855004.1">
    <property type="nucleotide sequence ID" value="XM_013999550.1"/>
</dbReference>
<dbReference type="InParanoid" id="A0A2I4AHN0"/>
<sequence>MCLWYNQTSYFVYVPAFLVFTAMWAFFLFWIVYPASEGRPLLTNPWSKGKDPISVETQDIHDPLIVVTKRRVGYYHARSPLMTGQLANPCKTNGTGNTKELYYCYQNNRTLASVIFDKTKFSIGGWSAHDWNGYAWYLDSTGYKQVGHNWKDVFSTTDNTWSSSSYGTSDMAKRWKGRIKITDTAQSLILDVNTTTVPFDKPIGIGQYPNPLCHAIALCVWRPHYTDPCVTVSFCPNLTTTALLPTITKGPKSKSPIQSKIMTNPTVDDWFKVITGISRVNNNWLVMAEQAANASATDCIICMGPRPLLRVVPAPMVPHCLVSVMNVSVPTGQCSVYDSVYPLTGKENEKPIFSYHIARQNFTCINITGFKSIGRVPVDFCNCTVKVPATFNPLSRSDIWWWCGTEQIY</sequence>
<protein>
    <submittedName>
        <fullName evidence="3">Uncharacterized protein LOC106510824</fullName>
    </submittedName>
</protein>
<evidence type="ECO:0000256" key="1">
    <source>
        <dbReference type="SAM" id="Phobius"/>
    </source>
</evidence>
<name>A0A2I4AHN0_AUSLI</name>
<keyword evidence="1" id="KW-1133">Transmembrane helix</keyword>
<accession>A0A2I4AHN0</accession>
<dbReference type="AlphaFoldDB" id="A0A2I4AHN0"/>
<dbReference type="Proteomes" id="UP000192220">
    <property type="component" value="Unplaced"/>
</dbReference>
<dbReference type="KEGG" id="alim:106510824"/>
<dbReference type="OrthoDB" id="9950230at2759"/>
<feature type="non-terminal residue" evidence="3">
    <location>
        <position position="409"/>
    </location>
</feature>
<dbReference type="STRING" id="52670.A0A2I4AHN0"/>
<reference evidence="3" key="1">
    <citation type="submission" date="2025-08" db="UniProtKB">
        <authorList>
            <consortium name="RefSeq"/>
        </authorList>
    </citation>
    <scope>IDENTIFICATION</scope>
</reference>
<gene>
    <name evidence="3" type="primary">LOC106510824</name>
</gene>
<dbReference type="GeneID" id="106510824"/>
<organism evidence="2 3">
    <name type="scientific">Austrofundulus limnaeus</name>
    <name type="common">Annual killifish</name>
    <dbReference type="NCBI Taxonomy" id="52670"/>
    <lineage>
        <taxon>Eukaryota</taxon>
        <taxon>Metazoa</taxon>
        <taxon>Chordata</taxon>
        <taxon>Craniata</taxon>
        <taxon>Vertebrata</taxon>
        <taxon>Euteleostomi</taxon>
        <taxon>Actinopterygii</taxon>
        <taxon>Neopterygii</taxon>
        <taxon>Teleostei</taxon>
        <taxon>Neoteleostei</taxon>
        <taxon>Acanthomorphata</taxon>
        <taxon>Ovalentaria</taxon>
        <taxon>Atherinomorphae</taxon>
        <taxon>Cyprinodontiformes</taxon>
        <taxon>Rivulidae</taxon>
        <taxon>Austrofundulus</taxon>
    </lineage>
</organism>
<feature type="transmembrane region" description="Helical" evidence="1">
    <location>
        <begin position="12"/>
        <end position="33"/>
    </location>
</feature>
<keyword evidence="2" id="KW-1185">Reference proteome</keyword>
<proteinExistence type="predicted"/>
<keyword evidence="1" id="KW-0812">Transmembrane</keyword>
<evidence type="ECO:0000313" key="2">
    <source>
        <dbReference type="Proteomes" id="UP000192220"/>
    </source>
</evidence>
<keyword evidence="1" id="KW-0472">Membrane</keyword>